<dbReference type="InterPro" id="IPR052560">
    <property type="entry name" value="RdDP_mobile_element"/>
</dbReference>
<dbReference type="Pfam" id="PF00078">
    <property type="entry name" value="RVT_1"/>
    <property type="match status" value="1"/>
</dbReference>
<organism evidence="2 3">
    <name type="scientific">Allacma fusca</name>
    <dbReference type="NCBI Taxonomy" id="39272"/>
    <lineage>
        <taxon>Eukaryota</taxon>
        <taxon>Metazoa</taxon>
        <taxon>Ecdysozoa</taxon>
        <taxon>Arthropoda</taxon>
        <taxon>Hexapoda</taxon>
        <taxon>Collembola</taxon>
        <taxon>Symphypleona</taxon>
        <taxon>Sminthuridae</taxon>
        <taxon>Allacma</taxon>
    </lineage>
</organism>
<protein>
    <recommendedName>
        <fullName evidence="1">Reverse transcriptase domain-containing protein</fullName>
    </recommendedName>
</protein>
<comment type="caution">
    <text evidence="2">The sequence shown here is derived from an EMBL/GenBank/DDBJ whole genome shotgun (WGS) entry which is preliminary data.</text>
</comment>
<dbReference type="AlphaFoldDB" id="A0A8J2JZH9"/>
<sequence>MKTSCGKIEHSSAEIVEILAKSFSENTSTSKLPLQFTSQQCTGNYNFDTGMSHETYNAPFTMQELKRAIKHTKNSAPGPDLVHIQMLKNMDYENLTQVLKLYNNIWKTHCIPNSWKEAIVVPILKPGKTPQEPNNYRPIALTSVLCKTMEKMVTQRLMNYLEANNKVDPNQSGFRKNHSTIDQLIKLQQEILDGFTQKQYIVCVFFDFEKAFDRISKKPIMKALQALNLNGNLPLFAEDFLQNRTFKVRLNGYLSTSHVQEIGTPQGAVISPPLFLATLFDIQAQIKKPVCYSLFADDLAMYIRSSSLAYIEKILQKTINELEKWASSKGLQFSPDKTKLINFHRKQNSPPPINITLYGQQIQNVTTHKFLGLHFDQQLTWKIHLQHTKKKSTISLNLLKKISGTKWGADRKSMLRIYSSHVQSIFDYGAIIYSTASKTDLNKLNSVQNQAL</sequence>
<dbReference type="PANTHER" id="PTHR36688:SF1">
    <property type="entry name" value="ENDONUCLEASE_EXONUCLEASE_PHOSPHATASE DOMAIN-CONTAINING PROTEIN"/>
    <property type="match status" value="1"/>
</dbReference>
<evidence type="ECO:0000313" key="3">
    <source>
        <dbReference type="Proteomes" id="UP000708208"/>
    </source>
</evidence>
<evidence type="ECO:0000259" key="1">
    <source>
        <dbReference type="PROSITE" id="PS50878"/>
    </source>
</evidence>
<dbReference type="InterPro" id="IPR000477">
    <property type="entry name" value="RT_dom"/>
</dbReference>
<evidence type="ECO:0000313" key="2">
    <source>
        <dbReference type="EMBL" id="CAG7727507.1"/>
    </source>
</evidence>
<keyword evidence="3" id="KW-1185">Reference proteome</keyword>
<feature type="domain" description="Reverse transcriptase" evidence="1">
    <location>
        <begin position="104"/>
        <end position="357"/>
    </location>
</feature>
<name>A0A8J2JZH9_9HEXA</name>
<gene>
    <name evidence="2" type="ORF">AFUS01_LOCUS16345</name>
</gene>
<dbReference type="OrthoDB" id="6758379at2759"/>
<dbReference type="PANTHER" id="PTHR36688">
    <property type="entry name" value="ENDO/EXONUCLEASE/PHOSPHATASE DOMAIN-CONTAINING PROTEIN"/>
    <property type="match status" value="1"/>
</dbReference>
<proteinExistence type="predicted"/>
<reference evidence="2" key="1">
    <citation type="submission" date="2021-06" db="EMBL/GenBank/DDBJ databases">
        <authorList>
            <person name="Hodson N. C."/>
            <person name="Mongue J. A."/>
            <person name="Jaron S. K."/>
        </authorList>
    </citation>
    <scope>NUCLEOTIDE SEQUENCE</scope>
</reference>
<dbReference type="EMBL" id="CAJVCH010149627">
    <property type="protein sequence ID" value="CAG7727507.1"/>
    <property type="molecule type" value="Genomic_DNA"/>
</dbReference>
<dbReference type="CDD" id="cd01650">
    <property type="entry name" value="RT_nLTR_like"/>
    <property type="match status" value="1"/>
</dbReference>
<dbReference type="PROSITE" id="PS50878">
    <property type="entry name" value="RT_POL"/>
    <property type="match status" value="1"/>
</dbReference>
<accession>A0A8J2JZH9</accession>
<dbReference type="Proteomes" id="UP000708208">
    <property type="component" value="Unassembled WGS sequence"/>
</dbReference>